<keyword evidence="10" id="KW-1185">Reference proteome</keyword>
<comment type="similarity">
    <text evidence="2 9">Belongs to the Mediator complex subunit 10 family.</text>
</comment>
<comment type="function">
    <text evidence="9">Component of the Mediator complex, a coactivator involved in the regulated transcription of nearly all RNA polymerase II-dependent genes. Mediator functions as a bridge to convey information from gene-specific regulatory proteins to the basal RNA polymerase II transcription machinery. Mediator is recruited to promoters by direct interactions with regulatory proteins and serves as a scaffold for the assembly of a functional preinitiation complex with RNA polymerase II and the general transcription factors.</text>
</comment>
<keyword evidence="7 9" id="KW-0539">Nucleus</keyword>
<evidence type="ECO:0000256" key="1">
    <source>
        <dbReference type="ARBA" id="ARBA00004123"/>
    </source>
</evidence>
<keyword evidence="4 9" id="KW-0805">Transcription regulation</keyword>
<evidence type="ECO:0000313" key="10">
    <source>
        <dbReference type="Proteomes" id="UP000095287"/>
    </source>
</evidence>
<evidence type="ECO:0000256" key="9">
    <source>
        <dbReference type="RuleBase" id="RU364146"/>
    </source>
</evidence>
<proteinExistence type="inferred from homology"/>
<reference evidence="11" key="1">
    <citation type="submission" date="2016-11" db="UniProtKB">
        <authorList>
            <consortium name="WormBaseParasite"/>
        </authorList>
    </citation>
    <scope>IDENTIFICATION</scope>
</reference>
<sequence>MEPLPDSERFVRLERTLEQLQENVRQLGVIASCFQPQSQEPFNQRLHTLISGLQELDALRNHFADVKVPLALLDCINEGRNPNVFDRETLKEVEARNAAVNGKIEVYKKFHALLLHEHGQEMPKEVEMYLQARPELFEGVDGVELKKLD</sequence>
<dbReference type="PANTHER" id="PTHR13345">
    <property type="entry name" value="MEDIATOR OF RNA POLYMERASE II TRANSCRIPTION SUBUNIT 10"/>
    <property type="match status" value="1"/>
</dbReference>
<dbReference type="GO" id="GO:0006357">
    <property type="term" value="P:regulation of transcription by RNA polymerase II"/>
    <property type="evidence" value="ECO:0007669"/>
    <property type="project" value="InterPro"/>
</dbReference>
<evidence type="ECO:0000313" key="11">
    <source>
        <dbReference type="WBParaSite" id="L893_g25805.t1"/>
    </source>
</evidence>
<evidence type="ECO:0000256" key="5">
    <source>
        <dbReference type="ARBA" id="ARBA00023159"/>
    </source>
</evidence>
<dbReference type="GO" id="GO:0003712">
    <property type="term" value="F:transcription coregulator activity"/>
    <property type="evidence" value="ECO:0007669"/>
    <property type="project" value="InterPro"/>
</dbReference>
<evidence type="ECO:0000256" key="6">
    <source>
        <dbReference type="ARBA" id="ARBA00023163"/>
    </source>
</evidence>
<name>A0A1I7ZF30_9BILA</name>
<comment type="subcellular location">
    <subcellularLocation>
        <location evidence="1 9">Nucleus</location>
    </subcellularLocation>
</comment>
<evidence type="ECO:0000256" key="4">
    <source>
        <dbReference type="ARBA" id="ARBA00023015"/>
    </source>
</evidence>
<organism evidence="10 11">
    <name type="scientific">Steinernema glaseri</name>
    <dbReference type="NCBI Taxonomy" id="37863"/>
    <lineage>
        <taxon>Eukaryota</taxon>
        <taxon>Metazoa</taxon>
        <taxon>Ecdysozoa</taxon>
        <taxon>Nematoda</taxon>
        <taxon>Chromadorea</taxon>
        <taxon>Rhabditida</taxon>
        <taxon>Tylenchina</taxon>
        <taxon>Panagrolaimomorpha</taxon>
        <taxon>Strongyloidoidea</taxon>
        <taxon>Steinernematidae</taxon>
        <taxon>Steinernema</taxon>
    </lineage>
</organism>
<dbReference type="Proteomes" id="UP000095287">
    <property type="component" value="Unplaced"/>
</dbReference>
<evidence type="ECO:0000256" key="3">
    <source>
        <dbReference type="ARBA" id="ARBA00019617"/>
    </source>
</evidence>
<protein>
    <recommendedName>
        <fullName evidence="3 9">Mediator of RNA polymerase II transcription subunit 10</fullName>
    </recommendedName>
    <alternativeName>
        <fullName evidence="8 9">Mediator complex subunit 10</fullName>
    </alternativeName>
</protein>
<gene>
    <name evidence="9" type="primary">MED10</name>
</gene>
<keyword evidence="5 9" id="KW-0010">Activator</keyword>
<dbReference type="WBParaSite" id="L893_g25805.t1">
    <property type="protein sequence ID" value="L893_g25805.t1"/>
    <property type="gene ID" value="L893_g25805"/>
</dbReference>
<keyword evidence="6 9" id="KW-0804">Transcription</keyword>
<dbReference type="PANTHER" id="PTHR13345:SF13">
    <property type="entry name" value="MEDIATOR OF RNA POLYMERASE II TRANSCRIPTION SUBUNIT 10"/>
    <property type="match status" value="1"/>
</dbReference>
<evidence type="ECO:0000256" key="8">
    <source>
        <dbReference type="ARBA" id="ARBA00032004"/>
    </source>
</evidence>
<accession>A0A1I7ZF30</accession>
<dbReference type="AlphaFoldDB" id="A0A1I7ZF30"/>
<evidence type="ECO:0000256" key="2">
    <source>
        <dbReference type="ARBA" id="ARBA00005389"/>
    </source>
</evidence>
<evidence type="ECO:0000256" key="7">
    <source>
        <dbReference type="ARBA" id="ARBA00023242"/>
    </source>
</evidence>
<comment type="subunit">
    <text evidence="9">Component of the Mediator complex.</text>
</comment>
<dbReference type="Pfam" id="PF09748">
    <property type="entry name" value="Med10"/>
    <property type="match status" value="1"/>
</dbReference>
<dbReference type="GO" id="GO:0016592">
    <property type="term" value="C:mediator complex"/>
    <property type="evidence" value="ECO:0007669"/>
    <property type="project" value="InterPro"/>
</dbReference>
<dbReference type="InterPro" id="IPR019145">
    <property type="entry name" value="Mediator_Med10"/>
</dbReference>